<evidence type="ECO:0000313" key="1">
    <source>
        <dbReference type="EMBL" id="KTF28711.1"/>
    </source>
</evidence>
<dbReference type="Gene3D" id="1.25.40.10">
    <property type="entry name" value="Tetratricopeptide repeat domain"/>
    <property type="match status" value="2"/>
</dbReference>
<proteinExistence type="predicted"/>
<dbReference type="InterPro" id="IPR011990">
    <property type="entry name" value="TPR-like_helical_dom_sf"/>
</dbReference>
<evidence type="ECO:0000313" key="2">
    <source>
        <dbReference type="Proteomes" id="UP000054301"/>
    </source>
</evidence>
<dbReference type="SUPFAM" id="SSF48452">
    <property type="entry name" value="TPR-like"/>
    <property type="match status" value="1"/>
</dbReference>
<accession>A0AA40PQZ2</accession>
<sequence>MTRGTLIVDNEIGMIKSLPLFKTSDSLLKVEEVNDHSDIISFLTSELELLSLQEEAGNGFLSLSESIRMLSQDHPSSLKKIIFHGISCGIKFKDAQVFSEVLSFIEILFQKAELNLSDQLSLHSARLCVNFEIFSLSGDIDFLSKIVEDFQVIESLLDKHPQFENRLGWEHFASEEYYEEISYLASAKIYHIAGKSFVTLYQKYSEVQDLSYGMRSLAHALSLLPSNLKIREDYAEALICVGLRKGESSYIEQGIAQLSRAIFLCSGEDVVNQESLCFRYALATVQLFDVSYKFEHFQQATLTLYQTIQSFPNLVYLWEVWGDLLIRFGWINNNVKLVEAGLEKFSIVQKKTEDPISLSSSLAAGIAILGLSLEEPGLFRESRLRLLSVMKAFSGNRSLIYALGIIQLCSALYFNDDANFSSAISCFQSCIEWDYNALGALQKLFDAYFSWGVKKKSTQLLSKAVDIASRLCSLRPEVFLFWSDRGLALKCLAEATSDQAYKEIFLTESLFYYRKAWELSFRVEILELWGYSYYLLGELQENIAYYDEAYSLLSQIDFSMASFRAKLILAATLLGKGNILQKESLFKKAEAILIDLQQVYPEDENILLLLGKVYLFFFWKEKTLDLGKRAKFYLEQAASLGCPEAYYTLGRLYAVEKDVEKAWKMVIRSTCHGVMITEAQWLKDPYLANLRAIHTFREFLANQRGLLWGSKTEMKIS</sequence>
<organism evidence="1 2">
    <name type="scientific">Chlamydia pecorum</name>
    <dbReference type="NCBI Taxonomy" id="85991"/>
    <lineage>
        <taxon>Bacteria</taxon>
        <taxon>Pseudomonadati</taxon>
        <taxon>Chlamydiota</taxon>
        <taxon>Chlamydiia</taxon>
        <taxon>Chlamydiales</taxon>
        <taxon>Chlamydiaceae</taxon>
        <taxon>Chlamydia/Chlamydophila group</taxon>
        <taxon>Chlamydia</taxon>
    </lineage>
</organism>
<dbReference type="EMBL" id="LFRH01000003">
    <property type="protein sequence ID" value="KTF28711.1"/>
    <property type="molecule type" value="Genomic_DNA"/>
</dbReference>
<name>A0AA40PQZ2_9CHLA</name>
<reference evidence="1 2" key="1">
    <citation type="submission" date="2015-06" db="EMBL/GenBank/DDBJ databases">
        <title>More than comparative genomics: Whole genome sequencing reveals elusive C. pecorum plasmid and re-evaluates genetic differences and phylogenetic relationships between C. pecorum from pig, cattle, sheep and koala hosts.</title>
        <authorList>
            <person name="Jelocnik M."/>
            <person name="Bachmann N.L."/>
            <person name="Kaltenboeck B."/>
            <person name="Waugh C."/>
            <person name="Woolford L."/>
            <person name="Speight N."/>
            <person name="Gillett A."/>
            <person name="Higgins D."/>
            <person name="Flanagan C."/>
            <person name="Myers G."/>
            <person name="Timms P."/>
            <person name="Polkinghorne A."/>
        </authorList>
    </citation>
    <scope>NUCLEOTIDE SEQUENCE [LARGE SCALE GENOMIC DNA]</scope>
    <source>
        <strain evidence="1 2">L1</strain>
    </source>
</reference>
<dbReference type="SUPFAM" id="SSF81901">
    <property type="entry name" value="HCP-like"/>
    <property type="match status" value="1"/>
</dbReference>
<dbReference type="AlphaFoldDB" id="A0AA40PQZ2"/>
<dbReference type="Proteomes" id="UP000054301">
    <property type="component" value="Unassembled WGS sequence"/>
</dbReference>
<protein>
    <submittedName>
        <fullName evidence="1">Tetratricopeptide repeat family protein</fullName>
    </submittedName>
</protein>
<gene>
    <name evidence="1" type="ORF">cpL1_0746</name>
</gene>
<comment type="caution">
    <text evidence="1">The sequence shown here is derived from an EMBL/GenBank/DDBJ whole genome shotgun (WGS) entry which is preliminary data.</text>
</comment>